<evidence type="ECO:0000313" key="3">
    <source>
        <dbReference type="Proteomes" id="UP000490821"/>
    </source>
</evidence>
<dbReference type="Pfam" id="PF13614">
    <property type="entry name" value="AAA_31"/>
    <property type="match status" value="1"/>
</dbReference>
<accession>A0A829Z8U5</accession>
<reference evidence="2 3" key="1">
    <citation type="journal article" date="2020" name="Microbiome">
        <title>Single-cell genomics of uncultured bacteria reveals dietary fiber responders in the mouse gut microbiota.</title>
        <authorList>
            <person name="Chijiiwa R."/>
            <person name="Hosokawa M."/>
            <person name="Kogawa M."/>
            <person name="Nishikawa Y."/>
            <person name="Ide K."/>
            <person name="Sakanashi C."/>
            <person name="Takahashi K."/>
            <person name="Takeyama H."/>
        </authorList>
    </citation>
    <scope>NUCLEOTIDE SEQUENCE [LARGE SCALE GENOMIC DNA]</scope>
    <source>
        <strain evidence="2">IMSAGC_017</strain>
    </source>
</reference>
<evidence type="ECO:0000259" key="1">
    <source>
        <dbReference type="Pfam" id="PF13614"/>
    </source>
</evidence>
<comment type="caution">
    <text evidence="2">The sequence shown here is derived from an EMBL/GenBank/DDBJ whole genome shotgun (WGS) entry which is preliminary data.</text>
</comment>
<dbReference type="InterPro" id="IPR025669">
    <property type="entry name" value="AAA_dom"/>
</dbReference>
<sequence length="247" mass="28160">MYEECFERISINKTNSNQAKIISYTSFSGGTGTSTIAISEAISKTKKGFKVLYLNLEYFDSTDVYFKNHQDTSFSNVVFLLKKDDMNLASKLEKNLSKDDNGVFYYSSPIILLDKLEINNIDDINKLITALKQMEFDYIIIDRNIDFSIVEKTIFDLSDSLRFVVDGTKIGNYKFLKLINSLSLVDKRENSSICQKIGIIYNKMSSSFNNTIQNKEIPVLAIVNKYNASDDKMLIDEIVSKNVLTNL</sequence>
<dbReference type="AlphaFoldDB" id="A0A829Z8U5"/>
<name>A0A829Z8U5_9FIRM</name>
<feature type="domain" description="AAA" evidence="1">
    <location>
        <begin position="19"/>
        <end position="193"/>
    </location>
</feature>
<evidence type="ECO:0000313" key="2">
    <source>
        <dbReference type="EMBL" id="GFI40517.1"/>
    </source>
</evidence>
<dbReference type="Proteomes" id="UP000490821">
    <property type="component" value="Unassembled WGS sequence"/>
</dbReference>
<gene>
    <name evidence="2" type="ORF">IMSAGC017_00550</name>
</gene>
<dbReference type="SUPFAM" id="SSF52540">
    <property type="entry name" value="P-loop containing nucleoside triphosphate hydrolases"/>
    <property type="match status" value="1"/>
</dbReference>
<organism evidence="2 3">
    <name type="scientific">Thomasclavelia cocleata</name>
    <dbReference type="NCBI Taxonomy" id="69824"/>
    <lineage>
        <taxon>Bacteria</taxon>
        <taxon>Bacillati</taxon>
        <taxon>Bacillota</taxon>
        <taxon>Erysipelotrichia</taxon>
        <taxon>Erysipelotrichales</taxon>
        <taxon>Coprobacillaceae</taxon>
        <taxon>Thomasclavelia</taxon>
    </lineage>
</organism>
<dbReference type="InterPro" id="IPR027417">
    <property type="entry name" value="P-loop_NTPase"/>
</dbReference>
<protein>
    <recommendedName>
        <fullName evidence="1">AAA domain-containing protein</fullName>
    </recommendedName>
</protein>
<dbReference type="EMBL" id="BLMI01000055">
    <property type="protein sequence ID" value="GFI40517.1"/>
    <property type="molecule type" value="Genomic_DNA"/>
</dbReference>
<proteinExistence type="predicted"/>
<dbReference type="Gene3D" id="3.40.50.300">
    <property type="entry name" value="P-loop containing nucleotide triphosphate hydrolases"/>
    <property type="match status" value="1"/>
</dbReference>